<dbReference type="CDD" id="cd00130">
    <property type="entry name" value="PAS"/>
    <property type="match status" value="1"/>
</dbReference>
<dbReference type="RefSeq" id="WP_379071331.1">
    <property type="nucleotide sequence ID" value="NZ_JBHTIT010000001.1"/>
</dbReference>
<dbReference type="EC" id="2.7.13.3" evidence="2"/>
<dbReference type="InterPro" id="IPR004358">
    <property type="entry name" value="Sig_transdc_His_kin-like_C"/>
</dbReference>
<dbReference type="InterPro" id="IPR036097">
    <property type="entry name" value="HisK_dim/P_sf"/>
</dbReference>
<evidence type="ECO:0000259" key="3">
    <source>
        <dbReference type="PROSITE" id="PS50109"/>
    </source>
</evidence>
<name>A0ABW3HI11_9GAMM</name>
<comment type="catalytic activity">
    <reaction evidence="1">
        <text>ATP + protein L-histidine = ADP + protein N-phospho-L-histidine.</text>
        <dbReference type="EC" id="2.7.13.3"/>
    </reaction>
</comment>
<dbReference type="SUPFAM" id="SSF55785">
    <property type="entry name" value="PYP-like sensor domain (PAS domain)"/>
    <property type="match status" value="1"/>
</dbReference>
<dbReference type="Proteomes" id="UP001597044">
    <property type="component" value="Unassembled WGS sequence"/>
</dbReference>
<protein>
    <recommendedName>
        <fullName evidence="2">histidine kinase</fullName>
        <ecNumber evidence="2">2.7.13.3</ecNumber>
    </recommendedName>
</protein>
<comment type="caution">
    <text evidence="4">The sequence shown here is derived from an EMBL/GenBank/DDBJ whole genome shotgun (WGS) entry which is preliminary data.</text>
</comment>
<dbReference type="PRINTS" id="PR00344">
    <property type="entry name" value="BCTRLSENSOR"/>
</dbReference>
<dbReference type="Pfam" id="PF02518">
    <property type="entry name" value="HATPase_c"/>
    <property type="match status" value="1"/>
</dbReference>
<dbReference type="Gene3D" id="3.30.565.10">
    <property type="entry name" value="Histidine kinase-like ATPase, C-terminal domain"/>
    <property type="match status" value="1"/>
</dbReference>
<proteinExistence type="predicted"/>
<dbReference type="InterPro" id="IPR035965">
    <property type="entry name" value="PAS-like_dom_sf"/>
</dbReference>
<dbReference type="Gene3D" id="3.30.450.20">
    <property type="entry name" value="PAS domain"/>
    <property type="match status" value="1"/>
</dbReference>
<dbReference type="Gene3D" id="1.10.287.130">
    <property type="match status" value="1"/>
</dbReference>
<dbReference type="InterPro" id="IPR003594">
    <property type="entry name" value="HATPase_dom"/>
</dbReference>
<feature type="domain" description="Histidine kinase" evidence="3">
    <location>
        <begin position="179"/>
        <end position="426"/>
    </location>
</feature>
<dbReference type="EMBL" id="JBHTIT010000001">
    <property type="protein sequence ID" value="MFD0950538.1"/>
    <property type="molecule type" value="Genomic_DNA"/>
</dbReference>
<keyword evidence="5" id="KW-1185">Reference proteome</keyword>
<organism evidence="4 5">
    <name type="scientific">Paraperlucidibaca wandonensis</name>
    <dbReference type="NCBI Taxonomy" id="1268273"/>
    <lineage>
        <taxon>Bacteria</taxon>
        <taxon>Pseudomonadati</taxon>
        <taxon>Pseudomonadota</taxon>
        <taxon>Gammaproteobacteria</taxon>
        <taxon>Moraxellales</taxon>
        <taxon>Moraxellaceae</taxon>
        <taxon>Paraperlucidibaca</taxon>
    </lineage>
</organism>
<evidence type="ECO:0000313" key="4">
    <source>
        <dbReference type="EMBL" id="MFD0950538.1"/>
    </source>
</evidence>
<evidence type="ECO:0000313" key="5">
    <source>
        <dbReference type="Proteomes" id="UP001597044"/>
    </source>
</evidence>
<dbReference type="PROSITE" id="PS50109">
    <property type="entry name" value="HIS_KIN"/>
    <property type="match status" value="1"/>
</dbReference>
<dbReference type="SUPFAM" id="SSF55874">
    <property type="entry name" value="ATPase domain of HSP90 chaperone/DNA topoisomerase II/histidine kinase"/>
    <property type="match status" value="1"/>
</dbReference>
<dbReference type="SUPFAM" id="SSF47384">
    <property type="entry name" value="Homodimeric domain of signal transducing histidine kinase"/>
    <property type="match status" value="1"/>
</dbReference>
<reference evidence="5" key="1">
    <citation type="journal article" date="2019" name="Int. J. Syst. Evol. Microbiol.">
        <title>The Global Catalogue of Microorganisms (GCM) 10K type strain sequencing project: providing services to taxonomists for standard genome sequencing and annotation.</title>
        <authorList>
            <consortium name="The Broad Institute Genomics Platform"/>
            <consortium name="The Broad Institute Genome Sequencing Center for Infectious Disease"/>
            <person name="Wu L."/>
            <person name="Ma J."/>
        </authorList>
    </citation>
    <scope>NUCLEOTIDE SEQUENCE [LARGE SCALE GENOMIC DNA]</scope>
    <source>
        <strain evidence="5">CCUG 63419</strain>
    </source>
</reference>
<gene>
    <name evidence="4" type="ORF">ACFQ0F_09095</name>
</gene>
<evidence type="ECO:0000256" key="2">
    <source>
        <dbReference type="ARBA" id="ARBA00012438"/>
    </source>
</evidence>
<dbReference type="PANTHER" id="PTHR43065">
    <property type="entry name" value="SENSOR HISTIDINE KINASE"/>
    <property type="match status" value="1"/>
</dbReference>
<dbReference type="InterPro" id="IPR036890">
    <property type="entry name" value="HATPase_C_sf"/>
</dbReference>
<sequence>MSDSSLLNALSEDELAHALLQQQVALFERALDDIAEHTPEISLNQAAARVGGLKSPVPGLWLVITSDLYIQHANEQAGRLLDMQSVALLGRPLAEFLPDAKALLSQVIDSQDAEITVEAQFRGYDGQPVPVLLSIAQEKDTQDRVQYVLIGVDLREYHRIELLQRQAHKLEAMGSLAAGIAHEINTPLQYLGDNLSFIDEACSELLDVLALAEQETSKSPAMNELLQRIDSTFIRENLPAALKRSQEGVSRVRDITRSMRSFTHISETANPENMAVLVQEAITLSAHEVSQVAKVVLELQDVPAVICRRDHIVQVLINLLTNACHAIDSRLNMQIDSGQPGQITIVLSQHEGHIRLVVSDNGSGVEESLRHRIFDPFFTTKAVGQGTGQGLPISRALIVDQHKGKLWCEPAVPQGASFIIELPIQGVST</sequence>
<accession>A0ABW3HI11</accession>
<dbReference type="SMART" id="SM00387">
    <property type="entry name" value="HATPase_c"/>
    <property type="match status" value="1"/>
</dbReference>
<dbReference type="Pfam" id="PF13426">
    <property type="entry name" value="PAS_9"/>
    <property type="match status" value="1"/>
</dbReference>
<evidence type="ECO:0000256" key="1">
    <source>
        <dbReference type="ARBA" id="ARBA00000085"/>
    </source>
</evidence>
<dbReference type="InterPro" id="IPR000014">
    <property type="entry name" value="PAS"/>
</dbReference>
<dbReference type="PANTHER" id="PTHR43065:SF50">
    <property type="entry name" value="HISTIDINE KINASE"/>
    <property type="match status" value="1"/>
</dbReference>
<dbReference type="InterPro" id="IPR005467">
    <property type="entry name" value="His_kinase_dom"/>
</dbReference>